<keyword evidence="6 7" id="KW-0472">Membrane</keyword>
<dbReference type="Pfam" id="PF00664">
    <property type="entry name" value="ABC_membrane"/>
    <property type="match status" value="1"/>
</dbReference>
<feature type="domain" description="ABC transmembrane type-1" evidence="9">
    <location>
        <begin position="40"/>
        <end position="322"/>
    </location>
</feature>
<dbReference type="PANTHER" id="PTHR43394:SF1">
    <property type="entry name" value="ATP-BINDING CASSETTE SUB-FAMILY B MEMBER 10, MITOCHONDRIAL"/>
    <property type="match status" value="1"/>
</dbReference>
<dbReference type="PROSITE" id="PS00211">
    <property type="entry name" value="ABC_TRANSPORTER_1"/>
    <property type="match status" value="1"/>
</dbReference>
<name>A0ABT4E5X6_PAEAL</name>
<dbReference type="InterPro" id="IPR003439">
    <property type="entry name" value="ABC_transporter-like_ATP-bd"/>
</dbReference>
<protein>
    <submittedName>
        <fullName evidence="10">ABC transporter ATP-binding protein/permease</fullName>
    </submittedName>
</protein>
<keyword evidence="11" id="KW-1185">Reference proteome</keyword>
<dbReference type="SUPFAM" id="SSF90123">
    <property type="entry name" value="ABC transporter transmembrane region"/>
    <property type="match status" value="1"/>
</dbReference>
<keyword evidence="5 7" id="KW-1133">Transmembrane helix</keyword>
<proteinExistence type="predicted"/>
<sequence>MIQTQRSKNQQQNQAHHLTTLRVMMKEMFLHTRTQWGLIVLGVVFVICISLLEFIIPQLTKNIIDQIIPDKRVYALLESGALILLAALLLGALNFGSSFVMTLVSQKAILQLRNKLYQHTLRLDLKFFDHNRTGDLMARLTGDVNQLQELVSANSLSILADVITFVAIVGFLFYTDWKLALLTLITLPFIFATSRYFSLRIKNAYRSVRRISADVNNSLQDTLSGIRMIKSFASEDAEAEHFSTLSEQHRNATVSASKLSAIFSPIIDWLNYVGMTLVLMFGAWQVMDGHMTVGDIVAYLAYLRLLQAPIRSFSRLITKLQQSAAAFERIQEVLATVPEVRDKEGAMILPPAKGEIIFDDVEFAYEEGQPILQNFNLRIRRNQITALVGSSGSGKSTIAHLIARLYDVQRGEIYIDGHPISQVTVKSLRQQMGIVSQEVILLNGTIRENISYGKPQATAEEITAAAMAANAHEFITALPQGYDTPIGERGVKLSGGQKQRLSIARAFLTNPRILILDEATAALDTESEQHIQHALSLLLPGRTCLVIAHRLSTIQNADQIVVLEQGEIVELGKHETLLRQKGRYKALYDMQFPRIPASEQYVK</sequence>
<keyword evidence="3" id="KW-0547">Nucleotide-binding</keyword>
<feature type="transmembrane region" description="Helical" evidence="7">
    <location>
        <begin position="156"/>
        <end position="174"/>
    </location>
</feature>
<evidence type="ECO:0000256" key="2">
    <source>
        <dbReference type="ARBA" id="ARBA00022692"/>
    </source>
</evidence>
<dbReference type="Pfam" id="PF00005">
    <property type="entry name" value="ABC_tran"/>
    <property type="match status" value="1"/>
</dbReference>
<dbReference type="PROSITE" id="PS50929">
    <property type="entry name" value="ABC_TM1F"/>
    <property type="match status" value="1"/>
</dbReference>
<evidence type="ECO:0000256" key="7">
    <source>
        <dbReference type="SAM" id="Phobius"/>
    </source>
</evidence>
<evidence type="ECO:0000313" key="11">
    <source>
        <dbReference type="Proteomes" id="UP001527090"/>
    </source>
</evidence>
<accession>A0ABT4E5X6</accession>
<dbReference type="InterPro" id="IPR003593">
    <property type="entry name" value="AAA+_ATPase"/>
</dbReference>
<feature type="transmembrane region" description="Helical" evidence="7">
    <location>
        <begin position="180"/>
        <end position="199"/>
    </location>
</feature>
<dbReference type="PROSITE" id="PS50893">
    <property type="entry name" value="ABC_TRANSPORTER_2"/>
    <property type="match status" value="1"/>
</dbReference>
<dbReference type="InterPro" id="IPR027417">
    <property type="entry name" value="P-loop_NTPase"/>
</dbReference>
<dbReference type="CDD" id="cd07346">
    <property type="entry name" value="ABC_6TM_exporters"/>
    <property type="match status" value="1"/>
</dbReference>
<dbReference type="SUPFAM" id="SSF52540">
    <property type="entry name" value="P-loop containing nucleoside triphosphate hydrolases"/>
    <property type="match status" value="1"/>
</dbReference>
<dbReference type="InterPro" id="IPR017871">
    <property type="entry name" value="ABC_transporter-like_CS"/>
</dbReference>
<dbReference type="InterPro" id="IPR036640">
    <property type="entry name" value="ABC1_TM_sf"/>
</dbReference>
<dbReference type="RefSeq" id="WP_021254427.1">
    <property type="nucleotide sequence ID" value="NZ_JAMDLY010000005.1"/>
</dbReference>
<feature type="domain" description="ABC transporter" evidence="8">
    <location>
        <begin position="356"/>
        <end position="590"/>
    </location>
</feature>
<reference evidence="10 11" key="1">
    <citation type="submission" date="2022-05" db="EMBL/GenBank/DDBJ databases">
        <title>Genome Sequencing of Bee-Associated Microbes.</title>
        <authorList>
            <person name="Dunlap C."/>
        </authorList>
    </citation>
    <scope>NUCLEOTIDE SEQUENCE [LARGE SCALE GENOMIC DNA]</scope>
    <source>
        <strain evidence="10 11">NRRL NRS-750</strain>
    </source>
</reference>
<comment type="subcellular location">
    <subcellularLocation>
        <location evidence="1">Cell membrane</location>
        <topology evidence="1">Multi-pass membrane protein</topology>
    </subcellularLocation>
</comment>
<dbReference type="Gene3D" id="3.40.50.300">
    <property type="entry name" value="P-loop containing nucleotide triphosphate hydrolases"/>
    <property type="match status" value="1"/>
</dbReference>
<evidence type="ECO:0000313" key="10">
    <source>
        <dbReference type="EMBL" id="MCY9528515.1"/>
    </source>
</evidence>
<dbReference type="InterPro" id="IPR039421">
    <property type="entry name" value="Type_1_exporter"/>
</dbReference>
<evidence type="ECO:0000256" key="1">
    <source>
        <dbReference type="ARBA" id="ARBA00004651"/>
    </source>
</evidence>
<evidence type="ECO:0000256" key="4">
    <source>
        <dbReference type="ARBA" id="ARBA00022840"/>
    </source>
</evidence>
<dbReference type="GO" id="GO:0005524">
    <property type="term" value="F:ATP binding"/>
    <property type="evidence" value="ECO:0007669"/>
    <property type="project" value="UniProtKB-KW"/>
</dbReference>
<evidence type="ECO:0000256" key="5">
    <source>
        <dbReference type="ARBA" id="ARBA00022989"/>
    </source>
</evidence>
<comment type="caution">
    <text evidence="10">The sequence shown here is derived from an EMBL/GenBank/DDBJ whole genome shotgun (WGS) entry which is preliminary data.</text>
</comment>
<feature type="transmembrane region" description="Helical" evidence="7">
    <location>
        <begin position="36"/>
        <end position="60"/>
    </location>
</feature>
<dbReference type="Gene3D" id="1.20.1560.10">
    <property type="entry name" value="ABC transporter type 1, transmembrane domain"/>
    <property type="match status" value="1"/>
</dbReference>
<evidence type="ECO:0000256" key="3">
    <source>
        <dbReference type="ARBA" id="ARBA00022741"/>
    </source>
</evidence>
<dbReference type="SMART" id="SM00382">
    <property type="entry name" value="AAA"/>
    <property type="match status" value="1"/>
</dbReference>
<dbReference type="EMBL" id="JAMDLY010000005">
    <property type="protein sequence ID" value="MCY9528515.1"/>
    <property type="molecule type" value="Genomic_DNA"/>
</dbReference>
<keyword evidence="4 10" id="KW-0067">ATP-binding</keyword>
<organism evidence="10 11">
    <name type="scientific">Paenibacillus alvei</name>
    <name type="common">Bacillus alvei</name>
    <dbReference type="NCBI Taxonomy" id="44250"/>
    <lineage>
        <taxon>Bacteria</taxon>
        <taxon>Bacillati</taxon>
        <taxon>Bacillota</taxon>
        <taxon>Bacilli</taxon>
        <taxon>Bacillales</taxon>
        <taxon>Paenibacillaceae</taxon>
        <taxon>Paenibacillus</taxon>
    </lineage>
</organism>
<dbReference type="PANTHER" id="PTHR43394">
    <property type="entry name" value="ATP-DEPENDENT PERMEASE MDL1, MITOCHONDRIAL"/>
    <property type="match status" value="1"/>
</dbReference>
<evidence type="ECO:0000259" key="9">
    <source>
        <dbReference type="PROSITE" id="PS50929"/>
    </source>
</evidence>
<feature type="transmembrane region" description="Helical" evidence="7">
    <location>
        <begin position="269"/>
        <end position="287"/>
    </location>
</feature>
<keyword evidence="2 7" id="KW-0812">Transmembrane</keyword>
<evidence type="ECO:0000259" key="8">
    <source>
        <dbReference type="PROSITE" id="PS50893"/>
    </source>
</evidence>
<evidence type="ECO:0000256" key="6">
    <source>
        <dbReference type="ARBA" id="ARBA00023136"/>
    </source>
</evidence>
<gene>
    <name evidence="10" type="ORF">M5X04_04075</name>
</gene>
<dbReference type="Proteomes" id="UP001527090">
    <property type="component" value="Unassembled WGS sequence"/>
</dbReference>
<dbReference type="InterPro" id="IPR011527">
    <property type="entry name" value="ABC1_TM_dom"/>
</dbReference>
<feature type="transmembrane region" description="Helical" evidence="7">
    <location>
        <begin position="80"/>
        <end position="104"/>
    </location>
</feature>